<evidence type="ECO:0000256" key="1">
    <source>
        <dbReference type="ARBA" id="ARBA00023186"/>
    </source>
</evidence>
<dbReference type="RefSeq" id="WP_054341724.1">
    <property type="nucleotide sequence ID" value="NZ_FTOE01000003.1"/>
</dbReference>
<dbReference type="InterPro" id="IPR021059">
    <property type="entry name" value="DnaJ-related_N"/>
</dbReference>
<dbReference type="Gene3D" id="1.10.287.110">
    <property type="entry name" value="DnaJ domain"/>
    <property type="match status" value="1"/>
</dbReference>
<dbReference type="EMBL" id="FTOE01000003">
    <property type="protein sequence ID" value="SIS66305.1"/>
    <property type="molecule type" value="Genomic_DNA"/>
</dbReference>
<keyword evidence="4" id="KW-1185">Reference proteome</keyword>
<dbReference type="GO" id="GO:0051787">
    <property type="term" value="F:misfolded protein binding"/>
    <property type="evidence" value="ECO:0007669"/>
    <property type="project" value="TreeGrafter"/>
</dbReference>
<keyword evidence="1" id="KW-0143">Chaperone</keyword>
<dbReference type="PROSITE" id="PS50076">
    <property type="entry name" value="DNAJ_2"/>
    <property type="match status" value="1"/>
</dbReference>
<proteinExistence type="predicted"/>
<dbReference type="InterPro" id="IPR051948">
    <property type="entry name" value="Hsp70_co-chaperone_J-domain"/>
</dbReference>
<reference evidence="4" key="1">
    <citation type="submission" date="2017-01" db="EMBL/GenBank/DDBJ databases">
        <authorList>
            <person name="Varghese N."/>
            <person name="Submissions S."/>
        </authorList>
    </citation>
    <scope>NUCLEOTIDE SEQUENCE [LARGE SCALE GENOMIC DNA]</scope>
    <source>
        <strain evidence="4">DSM 22306</strain>
    </source>
</reference>
<dbReference type="PANTHER" id="PTHR44360:SF1">
    <property type="entry name" value="DNAJ HOMOLOG SUBFAMILY B MEMBER 9"/>
    <property type="match status" value="1"/>
</dbReference>
<dbReference type="GO" id="GO:0051087">
    <property type="term" value="F:protein-folding chaperone binding"/>
    <property type="evidence" value="ECO:0007669"/>
    <property type="project" value="TreeGrafter"/>
</dbReference>
<dbReference type="STRING" id="619304.SAMN05421760_10353"/>
<dbReference type="InterPro" id="IPR036869">
    <property type="entry name" value="J_dom_sf"/>
</dbReference>
<organism evidence="3 4">
    <name type="scientific">Neptunomonas antarctica</name>
    <dbReference type="NCBI Taxonomy" id="619304"/>
    <lineage>
        <taxon>Bacteria</taxon>
        <taxon>Pseudomonadati</taxon>
        <taxon>Pseudomonadota</taxon>
        <taxon>Gammaproteobacteria</taxon>
        <taxon>Oceanospirillales</taxon>
        <taxon>Oceanospirillaceae</taxon>
        <taxon>Neptunomonas</taxon>
    </lineage>
</organism>
<dbReference type="SUPFAM" id="SSF46565">
    <property type="entry name" value="Chaperone J-domain"/>
    <property type="match status" value="1"/>
</dbReference>
<dbReference type="AlphaFoldDB" id="A0A1N7KXJ1"/>
<feature type="domain" description="J" evidence="2">
    <location>
        <begin position="155"/>
        <end position="205"/>
    </location>
</feature>
<dbReference type="OrthoDB" id="581986at2"/>
<dbReference type="SMART" id="SM00271">
    <property type="entry name" value="DnaJ"/>
    <property type="match status" value="1"/>
</dbReference>
<dbReference type="Pfam" id="PF12339">
    <property type="entry name" value="DNAJ_related"/>
    <property type="match status" value="1"/>
</dbReference>
<dbReference type="GO" id="GO:0036503">
    <property type="term" value="P:ERAD pathway"/>
    <property type="evidence" value="ECO:0007669"/>
    <property type="project" value="TreeGrafter"/>
</dbReference>
<sequence>MHNPIIAIALATLRKHPTGFDEYTLIKAAEFAGIFDAINSPPELALFQKHFLTMNALYQLQASFWEDEQLYLSISAMHIYLESHLETHLETQHINAADFISSDTTTQTLPQQSRNEALSSYYLDWSQYDNADEASVSQLLNSFWERFLNPQQYNEALAVLEISEQSPDKITIKRQFRQLAAQHHPDKGGDPDTFIAIREAYELLT</sequence>
<evidence type="ECO:0000313" key="3">
    <source>
        <dbReference type="EMBL" id="SIS66305.1"/>
    </source>
</evidence>
<dbReference type="Proteomes" id="UP000185999">
    <property type="component" value="Unassembled WGS sequence"/>
</dbReference>
<dbReference type="PANTHER" id="PTHR44360">
    <property type="entry name" value="DNAJ HOMOLOG SUBFAMILY B MEMBER 9"/>
    <property type="match status" value="1"/>
</dbReference>
<evidence type="ECO:0000313" key="4">
    <source>
        <dbReference type="Proteomes" id="UP000185999"/>
    </source>
</evidence>
<dbReference type="Pfam" id="PF00226">
    <property type="entry name" value="DnaJ"/>
    <property type="match status" value="1"/>
</dbReference>
<gene>
    <name evidence="3" type="ORF">SAMN05421760_10353</name>
</gene>
<evidence type="ECO:0000259" key="2">
    <source>
        <dbReference type="PROSITE" id="PS50076"/>
    </source>
</evidence>
<dbReference type="InterPro" id="IPR001623">
    <property type="entry name" value="DnaJ_domain"/>
</dbReference>
<accession>A0A1N7KXJ1</accession>
<name>A0A1N7KXJ1_9GAMM</name>
<protein>
    <submittedName>
        <fullName evidence="3">DnaJ domain-containing protein</fullName>
    </submittedName>
</protein>
<dbReference type="CDD" id="cd06257">
    <property type="entry name" value="DnaJ"/>
    <property type="match status" value="1"/>
</dbReference>